<dbReference type="PATRIC" id="fig|1088721.3.peg.3412"/>
<dbReference type="eggNOG" id="COG5517">
    <property type="taxonomic scope" value="Bacteria"/>
</dbReference>
<accession>G6EGM8</accession>
<dbReference type="PANTHER" id="PTHR41534:SF2">
    <property type="entry name" value="3-PHENYLPROPIONATE_CINNAMIC ACID DIOXYGENASE SUBUNIT BETA"/>
    <property type="match status" value="1"/>
</dbReference>
<reference evidence="3 4" key="1">
    <citation type="journal article" date="2012" name="J. Bacteriol.">
        <title>Genome sequence of benzo(a)pyrene-degrading bacterium Novosphingobium pentaromativorans US6-1.</title>
        <authorList>
            <person name="Luo Y.R."/>
            <person name="Kang S.G."/>
            <person name="Kim S.J."/>
            <person name="Kim M.R."/>
            <person name="Li N."/>
            <person name="Lee J.H."/>
            <person name="Kwon K.K."/>
        </authorList>
    </citation>
    <scope>NUCLEOTIDE SEQUENCE [LARGE SCALE GENOMIC DNA]</scope>
    <source>
        <strain evidence="3 4">US6-1</strain>
    </source>
</reference>
<dbReference type="GO" id="GO:0019380">
    <property type="term" value="P:3-phenylpropionate catabolic process"/>
    <property type="evidence" value="ECO:0007669"/>
    <property type="project" value="TreeGrafter"/>
</dbReference>
<dbReference type="PANTHER" id="PTHR41534">
    <property type="entry name" value="BLR3401 PROTEIN"/>
    <property type="match status" value="1"/>
</dbReference>
<dbReference type="GO" id="GO:0016491">
    <property type="term" value="F:oxidoreductase activity"/>
    <property type="evidence" value="ECO:0007669"/>
    <property type="project" value="UniProtKB-KW"/>
</dbReference>
<dbReference type="AlphaFoldDB" id="G6EGM8"/>
<comment type="similarity">
    <text evidence="1">Belongs to the bacterial ring-hydroxylating dioxygenase beta subunit family.</text>
</comment>
<proteinExistence type="inferred from homology"/>
<dbReference type="RefSeq" id="WP_007014366.1">
    <property type="nucleotide sequence ID" value="NZ_AGFM01000055.1"/>
</dbReference>
<evidence type="ECO:0000313" key="3">
    <source>
        <dbReference type="EMBL" id="EHJ59575.1"/>
    </source>
</evidence>
<evidence type="ECO:0000256" key="2">
    <source>
        <dbReference type="ARBA" id="ARBA00023002"/>
    </source>
</evidence>
<protein>
    <submittedName>
        <fullName evidence="3">Uncharacterized protein</fullName>
    </submittedName>
</protein>
<evidence type="ECO:0000256" key="1">
    <source>
        <dbReference type="ARBA" id="ARBA00009570"/>
    </source>
</evidence>
<organism evidence="3 4">
    <name type="scientific">Novosphingobium pentaromativorans US6-1</name>
    <dbReference type="NCBI Taxonomy" id="1088721"/>
    <lineage>
        <taxon>Bacteria</taxon>
        <taxon>Pseudomonadati</taxon>
        <taxon>Pseudomonadota</taxon>
        <taxon>Alphaproteobacteria</taxon>
        <taxon>Sphingomonadales</taxon>
        <taxon>Sphingomonadaceae</taxon>
        <taxon>Novosphingobium</taxon>
    </lineage>
</organism>
<dbReference type="Proteomes" id="UP000004030">
    <property type="component" value="Unassembled WGS sequence"/>
</dbReference>
<dbReference type="Gene3D" id="3.10.450.50">
    <property type="match status" value="1"/>
</dbReference>
<keyword evidence="4" id="KW-1185">Reference proteome</keyword>
<dbReference type="EMBL" id="AGFM01000055">
    <property type="protein sequence ID" value="EHJ59575.1"/>
    <property type="molecule type" value="Genomic_DNA"/>
</dbReference>
<comment type="caution">
    <text evidence="3">The sequence shown here is derived from an EMBL/GenBank/DDBJ whole genome shotgun (WGS) entry which is preliminary data.</text>
</comment>
<evidence type="ECO:0000313" key="4">
    <source>
        <dbReference type="Proteomes" id="UP000004030"/>
    </source>
</evidence>
<gene>
    <name evidence="3" type="ORF">NSU_3458</name>
</gene>
<dbReference type="Pfam" id="PF00866">
    <property type="entry name" value="Ring_hydroxyl_B"/>
    <property type="match status" value="1"/>
</dbReference>
<dbReference type="InterPro" id="IPR000391">
    <property type="entry name" value="Rng_hydr_dOase-bsu"/>
</dbReference>
<name>G6EGM8_9SPHN</name>
<keyword evidence="2" id="KW-0560">Oxidoreductase</keyword>
<dbReference type="SUPFAM" id="SSF54427">
    <property type="entry name" value="NTF2-like"/>
    <property type="match status" value="1"/>
</dbReference>
<dbReference type="InterPro" id="IPR032710">
    <property type="entry name" value="NTF2-like_dom_sf"/>
</dbReference>
<sequence length="187" mass="21974">MTTINATPAENADAAARKAVSMEVHHSIEQFLYAEAAILDRDDLGYWVNSVLDPGIRYQMVVQADRHVRDKAPLSQRELMIYDDDLTALKLRVRQFDTGLQRMMDPRQHIRRFISNVRVVETETPGEFEVTSYGKAYRFRREYDKDEVVYQRTDLLRQGGDEGFILLKRRIDLFERVIRSKNLLFFL</sequence>
<dbReference type="KEGG" id="npn:JI59_21710"/>